<dbReference type="AlphaFoldDB" id="A0A6G0SSL7"/>
<feature type="non-terminal residue" evidence="1">
    <location>
        <position position="1"/>
    </location>
</feature>
<keyword evidence="2" id="KW-1185">Reference proteome</keyword>
<dbReference type="Proteomes" id="UP000475862">
    <property type="component" value="Unassembled WGS sequence"/>
</dbReference>
<accession>A0A6G0SSL7</accession>
<gene>
    <name evidence="1" type="ORF">AGLY_018289</name>
</gene>
<comment type="caution">
    <text evidence="1">The sequence shown here is derived from an EMBL/GenBank/DDBJ whole genome shotgun (WGS) entry which is preliminary data.</text>
</comment>
<evidence type="ECO:0000313" key="1">
    <source>
        <dbReference type="EMBL" id="KAE9521309.1"/>
    </source>
</evidence>
<name>A0A6G0SSL7_APHGL</name>
<protein>
    <submittedName>
        <fullName evidence="1">Uncharacterized protein</fullName>
    </submittedName>
</protein>
<reference evidence="1 2" key="1">
    <citation type="submission" date="2019-08" db="EMBL/GenBank/DDBJ databases">
        <title>The genome of the soybean aphid Biotype 1, its phylome, world population structure and adaptation to the North American continent.</title>
        <authorList>
            <person name="Giordano R."/>
            <person name="Donthu R.K."/>
            <person name="Hernandez A.G."/>
            <person name="Wright C.L."/>
            <person name="Zimin A.V."/>
        </authorList>
    </citation>
    <scope>NUCLEOTIDE SEQUENCE [LARGE SCALE GENOMIC DNA]</scope>
    <source>
        <tissue evidence="1">Whole aphids</tissue>
    </source>
</reference>
<proteinExistence type="predicted"/>
<dbReference type="EMBL" id="VYZN01003151">
    <property type="protein sequence ID" value="KAE9521309.1"/>
    <property type="molecule type" value="Genomic_DNA"/>
</dbReference>
<organism evidence="1 2">
    <name type="scientific">Aphis glycines</name>
    <name type="common">Soybean aphid</name>
    <dbReference type="NCBI Taxonomy" id="307491"/>
    <lineage>
        <taxon>Eukaryota</taxon>
        <taxon>Metazoa</taxon>
        <taxon>Ecdysozoa</taxon>
        <taxon>Arthropoda</taxon>
        <taxon>Hexapoda</taxon>
        <taxon>Insecta</taxon>
        <taxon>Pterygota</taxon>
        <taxon>Neoptera</taxon>
        <taxon>Paraneoptera</taxon>
        <taxon>Hemiptera</taxon>
        <taxon>Sternorrhyncha</taxon>
        <taxon>Aphidomorpha</taxon>
        <taxon>Aphidoidea</taxon>
        <taxon>Aphididae</taxon>
        <taxon>Aphidini</taxon>
        <taxon>Aphis</taxon>
        <taxon>Aphis</taxon>
    </lineage>
</organism>
<sequence>ITILHNIHLNQCIKFKNNGRRKDISSYLTLFLYEYIKIEIPYQLSKLYVLLYYTIFIRTNCNNCNKFKNNRRRKDISSYITLSLYEYIKIEIPYQLSKLYVLLYYTIFIRTNCNNCNKFKNNRRRKDISSYITLSLYEYIKIEIPYQLSKLYVLLYYTIFIRTNCNNCNKFKNNRRRKDISSYITLSLYEYIKIEIPYQLSKLYVTITILHNTHLNQCIKFKNNGRRKDISSYLTLSLYEYIKIEIPYQLSKLYVLLYYTIFI</sequence>
<evidence type="ECO:0000313" key="2">
    <source>
        <dbReference type="Proteomes" id="UP000475862"/>
    </source>
</evidence>